<dbReference type="Pfam" id="PF00534">
    <property type="entry name" value="Glycos_transf_1"/>
    <property type="match status" value="1"/>
</dbReference>
<gene>
    <name evidence="3" type="ORF">XM38_013810</name>
</gene>
<keyword evidence="4" id="KW-1185">Reference proteome</keyword>
<evidence type="ECO:0000259" key="1">
    <source>
        <dbReference type="Pfam" id="PF00534"/>
    </source>
</evidence>
<organism evidence="3 4">
    <name type="scientific">Halomicronema hongdechloris C2206</name>
    <dbReference type="NCBI Taxonomy" id="1641165"/>
    <lineage>
        <taxon>Bacteria</taxon>
        <taxon>Bacillati</taxon>
        <taxon>Cyanobacteriota</taxon>
        <taxon>Cyanophyceae</taxon>
        <taxon>Nodosilineales</taxon>
        <taxon>Nodosilineaceae</taxon>
        <taxon>Halomicronema</taxon>
    </lineage>
</organism>
<feature type="domain" description="Glycosyl transferase family 1" evidence="1">
    <location>
        <begin position="223"/>
        <end position="387"/>
    </location>
</feature>
<protein>
    <submittedName>
        <fullName evidence="3">Glycosyltransferase family 1</fullName>
    </submittedName>
</protein>
<evidence type="ECO:0000313" key="4">
    <source>
        <dbReference type="Proteomes" id="UP000191901"/>
    </source>
</evidence>
<proteinExistence type="predicted"/>
<dbReference type="Pfam" id="PF13439">
    <property type="entry name" value="Glyco_transf_4"/>
    <property type="match status" value="1"/>
</dbReference>
<dbReference type="Proteomes" id="UP000191901">
    <property type="component" value="Chromosome"/>
</dbReference>
<dbReference type="InterPro" id="IPR050194">
    <property type="entry name" value="Glycosyltransferase_grp1"/>
</dbReference>
<dbReference type="OrthoDB" id="9768685at2"/>
<dbReference type="PANTHER" id="PTHR45947:SF3">
    <property type="entry name" value="SULFOQUINOVOSYL TRANSFERASE SQD2"/>
    <property type="match status" value="1"/>
</dbReference>
<evidence type="ECO:0000313" key="3">
    <source>
        <dbReference type="EMBL" id="ASC70442.1"/>
    </source>
</evidence>
<dbReference type="SUPFAM" id="SSF53756">
    <property type="entry name" value="UDP-Glycosyltransferase/glycogen phosphorylase"/>
    <property type="match status" value="1"/>
</dbReference>
<reference evidence="3 4" key="1">
    <citation type="journal article" date="2016" name="Biochim. Biophys. Acta">
        <title>Characterization of red-shifted phycobilisomes isolated from the chlorophyll f-containing cyanobacterium Halomicronema hongdechloris.</title>
        <authorList>
            <person name="Li Y."/>
            <person name="Lin Y."/>
            <person name="Garvey C.J."/>
            <person name="Birch D."/>
            <person name="Corkery R.W."/>
            <person name="Loughlin P.C."/>
            <person name="Scheer H."/>
            <person name="Willows R.D."/>
            <person name="Chen M."/>
        </authorList>
    </citation>
    <scope>NUCLEOTIDE SEQUENCE [LARGE SCALE GENOMIC DNA]</scope>
    <source>
        <strain evidence="3 4">C2206</strain>
    </source>
</reference>
<dbReference type="KEGG" id="hhg:XM38_013810"/>
<dbReference type="Gene3D" id="3.40.50.2000">
    <property type="entry name" value="Glycogen Phosphorylase B"/>
    <property type="match status" value="2"/>
</dbReference>
<name>A0A1Z3HJF0_9CYAN</name>
<dbReference type="EMBL" id="CP021983">
    <property type="protein sequence ID" value="ASC70442.1"/>
    <property type="molecule type" value="Genomic_DNA"/>
</dbReference>
<evidence type="ECO:0000259" key="2">
    <source>
        <dbReference type="Pfam" id="PF13439"/>
    </source>
</evidence>
<dbReference type="RefSeq" id="WP_080814232.1">
    <property type="nucleotide sequence ID" value="NZ_CP021983.2"/>
</dbReference>
<dbReference type="STRING" id="1641165.XM38_27175"/>
<accession>A0A1Z3HJF0</accession>
<dbReference type="GO" id="GO:0016757">
    <property type="term" value="F:glycosyltransferase activity"/>
    <property type="evidence" value="ECO:0007669"/>
    <property type="project" value="InterPro"/>
</dbReference>
<dbReference type="CDD" id="cd03825">
    <property type="entry name" value="GT4_WcaC-like"/>
    <property type="match status" value="1"/>
</dbReference>
<dbReference type="InterPro" id="IPR028098">
    <property type="entry name" value="Glyco_trans_4-like_N"/>
</dbReference>
<feature type="domain" description="Glycosyltransferase subfamily 4-like N-terminal" evidence="2">
    <location>
        <begin position="13"/>
        <end position="212"/>
    </location>
</feature>
<dbReference type="PANTHER" id="PTHR45947">
    <property type="entry name" value="SULFOQUINOVOSYL TRANSFERASE SQD2"/>
    <property type="match status" value="1"/>
</dbReference>
<dbReference type="AlphaFoldDB" id="A0A1Z3HJF0"/>
<dbReference type="InterPro" id="IPR001296">
    <property type="entry name" value="Glyco_trans_1"/>
</dbReference>
<sequence length="417" mass="46544">MKSLILSTSDIEGGAARAAYRLHQGLQAMGSPSQLLVRAKFSGDKSVIVEKSMLTKLGPPMNTLMMRRYPQRQRKLFSSQWFPDAIASQVARLNPDVVNLHWVSNGFLRIETLAKLKKPLFWTLQDMWPFTGGCHYSEACDRYQQACGRCPQLKSNRERDLSRSIWQRKRKAWKGINLTIVTPSHWMADCVRASSLLQHRRVEVIPFCLDTSLYRPLPTALARQALNLPADKRLVLFGALSATSDHRKGFHLLVPALKRLSQQAQWQDTVELAVFGSSAPATPVDLGFKAHYLGSFQDDLSLALIYSAADVMVVPSLYESFGQTTSEALACGTPVVAFNATGPKDVVDHQLNGYLASPYDVDDLAHGIGWILADPERHQRLSLQAREKAEHAFPLRRQAQAYLTLFEQVLSQSAATA</sequence>